<evidence type="ECO:0000313" key="2">
    <source>
        <dbReference type="Proteomes" id="UP000626148"/>
    </source>
</evidence>
<proteinExistence type="predicted"/>
<dbReference type="EMBL" id="BMXR01000010">
    <property type="protein sequence ID" value="GGX66277.1"/>
    <property type="molecule type" value="Genomic_DNA"/>
</dbReference>
<accession>A0A918KJX0</accession>
<gene>
    <name evidence="1" type="ORF">GCM10007392_37420</name>
</gene>
<name>A0A918KJX0_9GAMM</name>
<dbReference type="AlphaFoldDB" id="A0A918KJX0"/>
<protein>
    <submittedName>
        <fullName evidence="1">Uncharacterized protein</fullName>
    </submittedName>
</protein>
<sequence>MSTSTPHIIEHRTWLDRLIGRFYRANMGRTVSQFRVEAHTQYQSMITDLDVRLDPTFETLVADTLKRRELVDFRPSHVLFPRMMRQFEVTKSKFLNQELKTMSKQCDQCDHISQCWQALRRDADASECRAFCPNAEALIAKTQ</sequence>
<reference evidence="1" key="1">
    <citation type="journal article" date="2014" name="Int. J. Syst. Evol. Microbiol.">
        <title>Complete genome sequence of Corynebacterium casei LMG S-19264T (=DSM 44701T), isolated from a smear-ripened cheese.</title>
        <authorList>
            <consortium name="US DOE Joint Genome Institute (JGI-PGF)"/>
            <person name="Walter F."/>
            <person name="Albersmeier A."/>
            <person name="Kalinowski J."/>
            <person name="Ruckert C."/>
        </authorList>
    </citation>
    <scope>NUCLEOTIDE SEQUENCE</scope>
    <source>
        <strain evidence="1">KCTC 22169</strain>
    </source>
</reference>
<organism evidence="1 2">
    <name type="scientific">Saccharospirillum salsuginis</name>
    <dbReference type="NCBI Taxonomy" id="418750"/>
    <lineage>
        <taxon>Bacteria</taxon>
        <taxon>Pseudomonadati</taxon>
        <taxon>Pseudomonadota</taxon>
        <taxon>Gammaproteobacteria</taxon>
        <taxon>Oceanospirillales</taxon>
        <taxon>Saccharospirillaceae</taxon>
        <taxon>Saccharospirillum</taxon>
    </lineage>
</organism>
<comment type="caution">
    <text evidence="1">The sequence shown here is derived from an EMBL/GenBank/DDBJ whole genome shotgun (WGS) entry which is preliminary data.</text>
</comment>
<evidence type="ECO:0000313" key="1">
    <source>
        <dbReference type="EMBL" id="GGX66277.1"/>
    </source>
</evidence>
<keyword evidence="2" id="KW-1185">Reference proteome</keyword>
<reference evidence="1" key="2">
    <citation type="submission" date="2020-09" db="EMBL/GenBank/DDBJ databases">
        <authorList>
            <person name="Sun Q."/>
            <person name="Kim S."/>
        </authorList>
    </citation>
    <scope>NUCLEOTIDE SEQUENCE</scope>
    <source>
        <strain evidence="1">KCTC 22169</strain>
    </source>
</reference>
<dbReference type="RefSeq" id="WP_189611557.1">
    <property type="nucleotide sequence ID" value="NZ_BMXR01000010.1"/>
</dbReference>
<dbReference type="Proteomes" id="UP000626148">
    <property type="component" value="Unassembled WGS sequence"/>
</dbReference>